<dbReference type="RefSeq" id="WP_159372475.1">
    <property type="nucleotide sequence ID" value="NZ_CP047261.1"/>
</dbReference>
<name>A0A8T8CAL1_PSEYM</name>
<gene>
    <name evidence="2" type="ORF">PMA4326_029405</name>
</gene>
<dbReference type="AlphaFoldDB" id="A0A8T8CAL1"/>
<keyword evidence="2" id="KW-0614">Plasmid</keyword>
<protein>
    <submittedName>
        <fullName evidence="2">Uncharacterized protein</fullName>
    </submittedName>
</protein>
<feature type="compositionally biased region" description="Basic and acidic residues" evidence="1">
    <location>
        <begin position="33"/>
        <end position="44"/>
    </location>
</feature>
<geneLocation type="plasmid" evidence="2 3">
    <name>pPma4326F</name>
</geneLocation>
<evidence type="ECO:0000256" key="1">
    <source>
        <dbReference type="SAM" id="MobiDB-lite"/>
    </source>
</evidence>
<sequence length="52" mass="6006">MSNQVELVSVSPIWRKPSGDSFEQAKARFLSHEHERTVDLKDEKDESDDSPF</sequence>
<proteinExistence type="predicted"/>
<evidence type="ECO:0000313" key="3">
    <source>
        <dbReference type="Proteomes" id="UP000003811"/>
    </source>
</evidence>
<feature type="region of interest" description="Disordered" evidence="1">
    <location>
        <begin position="33"/>
        <end position="52"/>
    </location>
</feature>
<organism evidence="2 3">
    <name type="scientific">Pseudomonas syringae pv. maculicola str. ES4326</name>
    <dbReference type="NCBI Taxonomy" id="629265"/>
    <lineage>
        <taxon>Bacteria</taxon>
        <taxon>Pseudomonadati</taxon>
        <taxon>Pseudomonadota</taxon>
        <taxon>Gammaproteobacteria</taxon>
        <taxon>Pseudomonadales</taxon>
        <taxon>Pseudomonadaceae</taxon>
        <taxon>Pseudomonas</taxon>
    </lineage>
</organism>
<dbReference type="Proteomes" id="UP000003811">
    <property type="component" value="Plasmid pPma4326F"/>
</dbReference>
<evidence type="ECO:0000313" key="2">
    <source>
        <dbReference type="EMBL" id="QHF00620.1"/>
    </source>
</evidence>
<dbReference type="EMBL" id="CP047261">
    <property type="protein sequence ID" value="QHF00620.1"/>
    <property type="molecule type" value="Genomic_DNA"/>
</dbReference>
<accession>A0A8T8CAL1</accession>
<reference evidence="2 3" key="1">
    <citation type="journal article" date="2011" name="PLoS Pathog.">
        <title>Dynamic evolution of pathogenicity revealed by sequencing and comparative genomics of 19 Pseudomonas syringae isolates.</title>
        <authorList>
            <person name="Baltrus D.A."/>
            <person name="Nishimura M.T."/>
            <person name="Romanchuk A."/>
            <person name="Chang J.H."/>
            <person name="Mukhtar M.S."/>
            <person name="Cherkis K."/>
            <person name="Roach J."/>
            <person name="Grant S.R."/>
            <person name="Jones C.D."/>
            <person name="Dangl J.L."/>
        </authorList>
    </citation>
    <scope>NUCLEOTIDE SEQUENCE [LARGE SCALE GENOMIC DNA]</scope>
    <source>
        <strain evidence="2 3">ES4326</strain>
    </source>
</reference>